<feature type="transmembrane region" description="Helical" evidence="5">
    <location>
        <begin position="162"/>
        <end position="189"/>
    </location>
</feature>
<gene>
    <name evidence="7" type="ORF">LQ567_10090</name>
</gene>
<feature type="transmembrane region" description="Helical" evidence="5">
    <location>
        <begin position="396"/>
        <end position="427"/>
    </location>
</feature>
<evidence type="ECO:0000256" key="4">
    <source>
        <dbReference type="ARBA" id="ARBA00023136"/>
    </source>
</evidence>
<evidence type="ECO:0000256" key="2">
    <source>
        <dbReference type="ARBA" id="ARBA00022692"/>
    </source>
</evidence>
<evidence type="ECO:0000256" key="1">
    <source>
        <dbReference type="ARBA" id="ARBA00004141"/>
    </source>
</evidence>
<feature type="domain" description="SLC26A/SulP transporter" evidence="6">
    <location>
        <begin position="14"/>
        <end position="387"/>
    </location>
</feature>
<feature type="transmembrane region" description="Helical" evidence="5">
    <location>
        <begin position="201"/>
        <end position="222"/>
    </location>
</feature>
<keyword evidence="8" id="KW-1185">Reference proteome</keyword>
<dbReference type="Pfam" id="PF00916">
    <property type="entry name" value="Sulfate_transp"/>
    <property type="match status" value="1"/>
</dbReference>
<feature type="transmembrane region" description="Helical" evidence="5">
    <location>
        <begin position="308"/>
        <end position="330"/>
    </location>
</feature>
<proteinExistence type="predicted"/>
<keyword evidence="3 5" id="KW-1133">Transmembrane helix</keyword>
<sequence>MNTNSKSKNIFSSLAADIPSSVVVFLVALPLCLGVALASNAPLFSGIIAGVCGGIIVGILSGSQLSVSGPAAGLTAIVASAIITLQSFEAFLVVVVLAGVMQVILGFAKAGIIGDYIPNSVIKGMLAAIGLILIINQVPQLLGDKSALPANDEESIASTGNIFINFFKAFAHITPAALLIGAICLAFHFIWEKLVAGKKGFVKLIPAPLLIVFIGVGLNALFASTGLMPALTDSYLVKIPMANSASEFVSFFTSPDWSSIWNSQVWMLALTIALVASLESLLSLEAIDDMDPYQRASPTNRELKAQGVGNIVSGLLGGIPVTSVIVRSSANVNSGARTKMSTILHGLLLLGSVAFIPFLLNMIPKTALAAILIFTGYKLAKPALFKLYYKKGWDQFLPFVITIVAILATDLLKGVIVGIGVGLFFAFRSNFRKAVFVVKDDTRYLFRLRKDVSFLNKAIIKQNLEKVPDGAQVIIDAMRADYIDKDIVEVIEDFIIHAPLKNISVQLETSGFIDHGFSYKILANDNKDGHLRRTYTKVVTSTKQDAIPEATPELANLASQPQ</sequence>
<dbReference type="InterPro" id="IPR001902">
    <property type="entry name" value="SLC26A/SulP_fam"/>
</dbReference>
<comment type="subcellular location">
    <subcellularLocation>
        <location evidence="1">Membrane</location>
        <topology evidence="1">Multi-pass membrane protein</topology>
    </subcellularLocation>
</comment>
<dbReference type="Proteomes" id="UP001199816">
    <property type="component" value="Unassembled WGS sequence"/>
</dbReference>
<accession>A0ABS8PS70</accession>
<organism evidence="7 8">
    <name type="scientific">Niabella pedocola</name>
    <dbReference type="NCBI Taxonomy" id="1752077"/>
    <lineage>
        <taxon>Bacteria</taxon>
        <taxon>Pseudomonadati</taxon>
        <taxon>Bacteroidota</taxon>
        <taxon>Chitinophagia</taxon>
        <taxon>Chitinophagales</taxon>
        <taxon>Chitinophagaceae</taxon>
        <taxon>Niabella</taxon>
    </lineage>
</organism>
<feature type="transmembrane region" description="Helical" evidence="5">
    <location>
        <begin position="342"/>
        <end position="360"/>
    </location>
</feature>
<feature type="transmembrane region" description="Helical" evidence="5">
    <location>
        <begin position="43"/>
        <end position="60"/>
    </location>
</feature>
<evidence type="ECO:0000256" key="5">
    <source>
        <dbReference type="SAM" id="Phobius"/>
    </source>
</evidence>
<dbReference type="EMBL" id="JAJNEC010000005">
    <property type="protein sequence ID" value="MCD2423113.1"/>
    <property type="molecule type" value="Genomic_DNA"/>
</dbReference>
<dbReference type="PANTHER" id="PTHR11814">
    <property type="entry name" value="SULFATE TRANSPORTER"/>
    <property type="match status" value="1"/>
</dbReference>
<protein>
    <submittedName>
        <fullName evidence="7">SulP family inorganic anion transporter</fullName>
    </submittedName>
</protein>
<feature type="transmembrane region" description="Helical" evidence="5">
    <location>
        <begin position="12"/>
        <end position="37"/>
    </location>
</feature>
<evidence type="ECO:0000313" key="8">
    <source>
        <dbReference type="Proteomes" id="UP001199816"/>
    </source>
</evidence>
<evidence type="ECO:0000256" key="3">
    <source>
        <dbReference type="ARBA" id="ARBA00022989"/>
    </source>
</evidence>
<dbReference type="RefSeq" id="WP_231004381.1">
    <property type="nucleotide sequence ID" value="NZ_JAJNEC010000005.1"/>
</dbReference>
<name>A0ABS8PS70_9BACT</name>
<evidence type="ECO:0000313" key="7">
    <source>
        <dbReference type="EMBL" id="MCD2423113.1"/>
    </source>
</evidence>
<feature type="transmembrane region" description="Helical" evidence="5">
    <location>
        <begin position="91"/>
        <end position="112"/>
    </location>
</feature>
<feature type="transmembrane region" description="Helical" evidence="5">
    <location>
        <begin position="367"/>
        <end position="384"/>
    </location>
</feature>
<keyword evidence="2 5" id="KW-0812">Transmembrane</keyword>
<reference evidence="7 8" key="1">
    <citation type="submission" date="2021-11" db="EMBL/GenBank/DDBJ databases">
        <title>Genomic of Niabella pedocola.</title>
        <authorList>
            <person name="Wu T."/>
        </authorList>
    </citation>
    <scope>NUCLEOTIDE SEQUENCE [LARGE SCALE GENOMIC DNA]</scope>
    <source>
        <strain evidence="7 8">JCM 31011</strain>
    </source>
</reference>
<evidence type="ECO:0000259" key="6">
    <source>
        <dbReference type="Pfam" id="PF00916"/>
    </source>
</evidence>
<feature type="transmembrane region" description="Helical" evidence="5">
    <location>
        <begin position="265"/>
        <end position="287"/>
    </location>
</feature>
<feature type="transmembrane region" description="Helical" evidence="5">
    <location>
        <begin position="67"/>
        <end position="85"/>
    </location>
</feature>
<keyword evidence="4 5" id="KW-0472">Membrane</keyword>
<feature type="transmembrane region" description="Helical" evidence="5">
    <location>
        <begin position="124"/>
        <end position="142"/>
    </location>
</feature>
<dbReference type="InterPro" id="IPR011547">
    <property type="entry name" value="SLC26A/SulP_dom"/>
</dbReference>
<comment type="caution">
    <text evidence="7">The sequence shown here is derived from an EMBL/GenBank/DDBJ whole genome shotgun (WGS) entry which is preliminary data.</text>
</comment>